<feature type="region of interest" description="Disordered" evidence="1">
    <location>
        <begin position="203"/>
        <end position="248"/>
    </location>
</feature>
<dbReference type="EMBL" id="ML996689">
    <property type="protein sequence ID" value="KAF2403811.1"/>
    <property type="molecule type" value="Genomic_DNA"/>
</dbReference>
<reference evidence="2" key="1">
    <citation type="journal article" date="2020" name="Stud. Mycol.">
        <title>101 Dothideomycetes genomes: a test case for predicting lifestyles and emergence of pathogens.</title>
        <authorList>
            <person name="Haridas S."/>
            <person name="Albert R."/>
            <person name="Binder M."/>
            <person name="Bloem J."/>
            <person name="Labutti K."/>
            <person name="Salamov A."/>
            <person name="Andreopoulos B."/>
            <person name="Baker S."/>
            <person name="Barry K."/>
            <person name="Bills G."/>
            <person name="Bluhm B."/>
            <person name="Cannon C."/>
            <person name="Castanera R."/>
            <person name="Culley D."/>
            <person name="Daum C."/>
            <person name="Ezra D."/>
            <person name="Gonzalez J."/>
            <person name="Henrissat B."/>
            <person name="Kuo A."/>
            <person name="Liang C."/>
            <person name="Lipzen A."/>
            <person name="Lutzoni F."/>
            <person name="Magnuson J."/>
            <person name="Mondo S."/>
            <person name="Nolan M."/>
            <person name="Ohm R."/>
            <person name="Pangilinan J."/>
            <person name="Park H.-J."/>
            <person name="Ramirez L."/>
            <person name="Alfaro M."/>
            <person name="Sun H."/>
            <person name="Tritt A."/>
            <person name="Yoshinaga Y."/>
            <person name="Zwiers L.-H."/>
            <person name="Turgeon B."/>
            <person name="Goodwin S."/>
            <person name="Spatafora J."/>
            <person name="Crous P."/>
            <person name="Grigoriev I."/>
        </authorList>
    </citation>
    <scope>NUCLEOTIDE SEQUENCE</scope>
    <source>
        <strain evidence="2">CBS 262.69</strain>
    </source>
</reference>
<evidence type="ECO:0000256" key="1">
    <source>
        <dbReference type="SAM" id="MobiDB-lite"/>
    </source>
</evidence>
<dbReference type="Proteomes" id="UP000799640">
    <property type="component" value="Unassembled WGS sequence"/>
</dbReference>
<accession>A0A6G1I6K0</accession>
<feature type="compositionally biased region" description="Pro residues" evidence="1">
    <location>
        <begin position="283"/>
        <end position="293"/>
    </location>
</feature>
<feature type="compositionally biased region" description="Low complexity" evidence="1">
    <location>
        <begin position="1136"/>
        <end position="1145"/>
    </location>
</feature>
<feature type="region of interest" description="Disordered" evidence="1">
    <location>
        <begin position="1092"/>
        <end position="1154"/>
    </location>
</feature>
<feature type="compositionally biased region" description="Basic and acidic residues" evidence="1">
    <location>
        <begin position="89"/>
        <end position="121"/>
    </location>
</feature>
<feature type="region of interest" description="Disordered" evidence="1">
    <location>
        <begin position="86"/>
        <end position="130"/>
    </location>
</feature>
<proteinExistence type="predicted"/>
<feature type="region of interest" description="Disordered" evidence="1">
    <location>
        <begin position="271"/>
        <end position="310"/>
    </location>
</feature>
<sequence length="1380" mass="152425">MDTIIKPDNARLRVLKHLKSQASSLSEARGLALSRAVAGNNEFTEDDDPNKPPSLTPGMMQMYSYYAPGLQGGVYDIEVVQTVTHPKFKHPEPPEPEPDPKPDPTPDPKSDDKKDPTKPTDGKPPPVPLDKSKEIVLKSLQKFNVNAPRFSLPPGIVHHTYPPQGLGDHNNVLPHMVFEDPHLPWEQEASHIDHDEELKAAKEAVAKAAADAKKKADEASSTTEPSSVAAKPDTPDSPEKPADGNMHGRNMVPWLALLTFSEDEIKLKPNQLKPRSEGGFFPEGPPKVPPKSTPAPGTSGTQPSPFDRQQDKSTFAVKMTMDEYLDLGRAGNVDEKGHDVQVAIPIKDRSDEPIPKDQQVDVVFIPRDNFEDLFCSYTPDGSKPLVTDPNQARIPDLHRYKYLAHVRNINTKNMAGAGVEDEGLYSVIHGHRTGPLDLTEATPFIVHLVTLEGIEDHMRLPLKDPKTHIALVSLYSWTYLCLPPDSVNFTDTMRHIGNSISETGECWLRAPDAVIASIDRTGTAQMPTAFKSRLKERMSDGFMLQRYLLQTGEETISFYRGPLTPRYVPPITASWWPFQSNFSTDYQVLDSSLGIQDLTYSAAWQLGRTLGIADQAFSAALVRLRTAIQTTARRGVMKALAAKNVGNTKARMLAGLADAIDTVDALASAAPGENVVDPSNRFAVTGTPHPTFVSGNDAESNPVGVGEVHGDIFRTHVAATAVLMTSGQDPIPPLPDNSNSDDDEVFIPFSEINVPNSADWGIVQSWIMNNLFLKNIPAHYLIPDPSFLPRETIRFFYVDTNWMDAFIDGALSIGNHLDRSDDVVRQAFKGALNKYLGASYRTDHPDLNYFPQVPCFGFLMRSSVVKAFPNLEVHAPWPRTDDPGTDNEQLRPSREPVLRLETIDKDVLLCLFDRMPASPHWDDDLQIVISQPPHQQCFRLGGSGTVTEQAVEITFKHLFTTKKPPTQDLSHPERKFDLHQPLATINWTKGQAPDVPPLEANASDEKKAVHTKEEQHVKDSNLPGSIFDWGSRTIIFPAFAEACNEVLQNFMVSPPNNPYFKDDVSTSAVAGTMLTSYISQMKILVPKTDTAAVDAPPDTLKKPRHIRIQDDADKDPTTWKKVHPENHSKPAPPTPSTDVPTPDTTHLSPPVYPPLRPTRPGYINANAHPDIPLSERTQIPKNNKSLVLARDCGPQFIPKVYALHHPPPSFGAAATIPVYKDAHDPRNIPLDIVVTLTPPGPKDPIQQDTLHNLQLYTVDVDIPLGVRAQDLCAAYTGPGGKMLTNPRFNVHVMEKQAGSDVIRFTLVPRATTRLVPLRKIPEMNFVIWQVRPNGVPSGPVVGTRGAVEVLITENYRRMDSGVPFDHFGRSKSFLVKQLVA</sequence>
<organism evidence="2 3">
    <name type="scientific">Trichodelitschia bisporula</name>
    <dbReference type="NCBI Taxonomy" id="703511"/>
    <lineage>
        <taxon>Eukaryota</taxon>
        <taxon>Fungi</taxon>
        <taxon>Dikarya</taxon>
        <taxon>Ascomycota</taxon>
        <taxon>Pezizomycotina</taxon>
        <taxon>Dothideomycetes</taxon>
        <taxon>Dothideomycetes incertae sedis</taxon>
        <taxon>Phaeotrichales</taxon>
        <taxon>Phaeotrichaceae</taxon>
        <taxon>Trichodelitschia</taxon>
    </lineage>
</organism>
<evidence type="ECO:0000313" key="2">
    <source>
        <dbReference type="EMBL" id="KAF2403811.1"/>
    </source>
</evidence>
<protein>
    <submittedName>
        <fullName evidence="2">Uncharacterized protein</fullName>
    </submittedName>
</protein>
<name>A0A6G1I6K0_9PEZI</name>
<evidence type="ECO:0000313" key="3">
    <source>
        <dbReference type="Proteomes" id="UP000799640"/>
    </source>
</evidence>
<dbReference type="OrthoDB" id="3029913at2759"/>
<gene>
    <name evidence="2" type="ORF">EJ06DRAFT_554044</name>
</gene>
<feature type="compositionally biased region" description="Basic and acidic residues" evidence="1">
    <location>
        <begin position="203"/>
        <end position="218"/>
    </location>
</feature>
<feature type="compositionally biased region" description="Basic and acidic residues" evidence="1">
    <location>
        <begin position="1107"/>
        <end position="1128"/>
    </location>
</feature>
<keyword evidence="3" id="KW-1185">Reference proteome</keyword>
<feature type="compositionally biased region" description="Basic and acidic residues" evidence="1">
    <location>
        <begin position="233"/>
        <end position="242"/>
    </location>
</feature>